<gene>
    <name evidence="2" type="ORF">OM076_19760</name>
</gene>
<keyword evidence="1" id="KW-0472">Membrane</keyword>
<keyword evidence="1" id="KW-0812">Transmembrane</keyword>
<evidence type="ECO:0000313" key="2">
    <source>
        <dbReference type="EMBL" id="MDA0162520.1"/>
    </source>
</evidence>
<sequence length="40" mass="4284">MLLILAIILLIIAIAGGVIIHPIIFALAIVALVLFFTGRR</sequence>
<comment type="caution">
    <text evidence="2">The sequence shown here is derived from an EMBL/GenBank/DDBJ whole genome shotgun (WGS) entry which is preliminary data.</text>
</comment>
<reference evidence="2" key="1">
    <citation type="submission" date="2022-10" db="EMBL/GenBank/DDBJ databases">
        <title>The WGS of Solirubrobacter ginsenosidimutans DSM 21036.</title>
        <authorList>
            <person name="Jiang Z."/>
        </authorList>
    </citation>
    <scope>NUCLEOTIDE SEQUENCE</scope>
    <source>
        <strain evidence="2">DSM 21036</strain>
    </source>
</reference>
<evidence type="ECO:0000313" key="3">
    <source>
        <dbReference type="Proteomes" id="UP001149140"/>
    </source>
</evidence>
<feature type="transmembrane region" description="Helical" evidence="1">
    <location>
        <begin position="6"/>
        <end position="36"/>
    </location>
</feature>
<dbReference type="AlphaFoldDB" id="A0A9X3MU22"/>
<evidence type="ECO:0000256" key="1">
    <source>
        <dbReference type="SAM" id="Phobius"/>
    </source>
</evidence>
<name>A0A9X3MU22_9ACTN</name>
<keyword evidence="1" id="KW-1133">Transmembrane helix</keyword>
<accession>A0A9X3MU22</accession>
<dbReference type="EMBL" id="JAPDOD010000019">
    <property type="protein sequence ID" value="MDA0162520.1"/>
    <property type="molecule type" value="Genomic_DNA"/>
</dbReference>
<organism evidence="2 3">
    <name type="scientific">Solirubrobacter ginsenosidimutans</name>
    <dbReference type="NCBI Taxonomy" id="490573"/>
    <lineage>
        <taxon>Bacteria</taxon>
        <taxon>Bacillati</taxon>
        <taxon>Actinomycetota</taxon>
        <taxon>Thermoleophilia</taxon>
        <taxon>Solirubrobacterales</taxon>
        <taxon>Solirubrobacteraceae</taxon>
        <taxon>Solirubrobacter</taxon>
    </lineage>
</organism>
<dbReference type="RefSeq" id="WP_270041761.1">
    <property type="nucleotide sequence ID" value="NZ_JAPDOD010000019.1"/>
</dbReference>
<dbReference type="Proteomes" id="UP001149140">
    <property type="component" value="Unassembled WGS sequence"/>
</dbReference>
<keyword evidence="3" id="KW-1185">Reference proteome</keyword>
<protein>
    <submittedName>
        <fullName evidence="2">Uncharacterized protein</fullName>
    </submittedName>
</protein>
<proteinExistence type="predicted"/>